<feature type="non-terminal residue" evidence="1">
    <location>
        <position position="1"/>
    </location>
</feature>
<evidence type="ECO:0000313" key="1">
    <source>
        <dbReference type="EMBL" id="CAJ0565790.1"/>
    </source>
</evidence>
<dbReference type="AlphaFoldDB" id="A0AA36CCT2"/>
<keyword evidence="2" id="KW-1185">Reference proteome</keyword>
<dbReference type="EMBL" id="CATQJA010001102">
    <property type="protein sequence ID" value="CAJ0565790.1"/>
    <property type="molecule type" value="Genomic_DNA"/>
</dbReference>
<sequence length="354" mass="40658">MTFFQKLKFFYHILISHNSKITQEDVEKCKQKDLLEQLLAELDENSRNYIAEVATSNEAFDLTSDLAQIRLLSFKLPKDLPDIRRAPNQFPWIGSVVEDGEPDYWRQDRKHIQYGSYISAFKQMVFTFLYTRCQALAPTKAYLFLSDIEPPYLESLRRQILGVPYSMNQQPQISPYFDPCLFYVNANELHGFLTAKFEGQAVEWLRRLHCPKFIIAEAEPRYKRCLADSQVYILGTKHDSPGSCQDVNIALRSLRPDVVVLELCQDRFEVVKTSVAKNGSRKRRWKLFGDAPGEFAAAVRSANELGNVTTVLGDRAAQTTIGRIYSVATFREALRKCCLELRKAKEMSIACILN</sequence>
<dbReference type="Proteomes" id="UP001177023">
    <property type="component" value="Unassembled WGS sequence"/>
</dbReference>
<dbReference type="CDD" id="cd14726">
    <property type="entry name" value="TraB_PrgY-like"/>
    <property type="match status" value="1"/>
</dbReference>
<evidence type="ECO:0000313" key="2">
    <source>
        <dbReference type="Proteomes" id="UP001177023"/>
    </source>
</evidence>
<gene>
    <name evidence="1" type="ORF">MSPICULIGERA_LOCUS4418</name>
</gene>
<name>A0AA36CCT2_9BILA</name>
<protein>
    <submittedName>
        <fullName evidence="1">Uncharacterized protein</fullName>
    </submittedName>
</protein>
<dbReference type="PANTHER" id="PTHR21530">
    <property type="entry name" value="PHEROMONE SHUTDOWN PROTEIN"/>
    <property type="match status" value="1"/>
</dbReference>
<organism evidence="1 2">
    <name type="scientific">Mesorhabditis spiculigera</name>
    <dbReference type="NCBI Taxonomy" id="96644"/>
    <lineage>
        <taxon>Eukaryota</taxon>
        <taxon>Metazoa</taxon>
        <taxon>Ecdysozoa</taxon>
        <taxon>Nematoda</taxon>
        <taxon>Chromadorea</taxon>
        <taxon>Rhabditida</taxon>
        <taxon>Rhabditina</taxon>
        <taxon>Rhabditomorpha</taxon>
        <taxon>Rhabditoidea</taxon>
        <taxon>Rhabditidae</taxon>
        <taxon>Mesorhabditinae</taxon>
        <taxon>Mesorhabditis</taxon>
    </lineage>
</organism>
<accession>A0AA36CCT2</accession>
<comment type="caution">
    <text evidence="1">The sequence shown here is derived from an EMBL/GenBank/DDBJ whole genome shotgun (WGS) entry which is preliminary data.</text>
</comment>
<proteinExistence type="predicted"/>
<dbReference type="PANTHER" id="PTHR21530:SF7">
    <property type="entry name" value="TRAB DOMAIN-CONTAINING PROTEIN"/>
    <property type="match status" value="1"/>
</dbReference>
<reference evidence="1" key="1">
    <citation type="submission" date="2023-06" db="EMBL/GenBank/DDBJ databases">
        <authorList>
            <person name="Delattre M."/>
        </authorList>
    </citation>
    <scope>NUCLEOTIDE SEQUENCE</scope>
    <source>
        <strain evidence="1">AF72</strain>
    </source>
</reference>
<dbReference type="InterPro" id="IPR046345">
    <property type="entry name" value="TraB_PrgY-like"/>
</dbReference>